<keyword evidence="3" id="KW-1185">Reference proteome</keyword>
<feature type="compositionally biased region" description="Basic and acidic residues" evidence="1">
    <location>
        <begin position="113"/>
        <end position="122"/>
    </location>
</feature>
<dbReference type="RefSeq" id="XP_014476306.1">
    <property type="nucleotide sequence ID" value="XM_014620820.1"/>
</dbReference>
<evidence type="ECO:0000313" key="3">
    <source>
        <dbReference type="Proteomes" id="UP000515204"/>
    </source>
</evidence>
<organism evidence="3 4">
    <name type="scientific">Dinoponera quadriceps</name>
    <name type="common">South American ant</name>
    <dbReference type="NCBI Taxonomy" id="609295"/>
    <lineage>
        <taxon>Eukaryota</taxon>
        <taxon>Metazoa</taxon>
        <taxon>Ecdysozoa</taxon>
        <taxon>Arthropoda</taxon>
        <taxon>Hexapoda</taxon>
        <taxon>Insecta</taxon>
        <taxon>Pterygota</taxon>
        <taxon>Neoptera</taxon>
        <taxon>Endopterygota</taxon>
        <taxon>Hymenoptera</taxon>
        <taxon>Apocrita</taxon>
        <taxon>Aculeata</taxon>
        <taxon>Formicoidea</taxon>
        <taxon>Formicidae</taxon>
        <taxon>Ponerinae</taxon>
        <taxon>Ponerini</taxon>
        <taxon>Dinoponera</taxon>
    </lineage>
</organism>
<dbReference type="KEGG" id="dqu:106745321"/>
<dbReference type="GeneID" id="106745321"/>
<evidence type="ECO:0000313" key="4">
    <source>
        <dbReference type="RefSeq" id="XP_014476306.1"/>
    </source>
</evidence>
<feature type="transmembrane region" description="Helical" evidence="2">
    <location>
        <begin position="164"/>
        <end position="189"/>
    </location>
</feature>
<evidence type="ECO:0000256" key="2">
    <source>
        <dbReference type="SAM" id="Phobius"/>
    </source>
</evidence>
<reference evidence="4" key="1">
    <citation type="submission" date="2025-08" db="UniProtKB">
        <authorList>
            <consortium name="RefSeq"/>
        </authorList>
    </citation>
    <scope>IDENTIFICATION</scope>
</reference>
<proteinExistence type="predicted"/>
<keyword evidence="2" id="KW-1133">Transmembrane helix</keyword>
<gene>
    <name evidence="4" type="primary">LOC106745321</name>
</gene>
<keyword evidence="2" id="KW-0812">Transmembrane</keyword>
<dbReference type="Proteomes" id="UP000515204">
    <property type="component" value="Unplaced"/>
</dbReference>
<evidence type="ECO:0000256" key="1">
    <source>
        <dbReference type="SAM" id="MobiDB-lite"/>
    </source>
</evidence>
<feature type="region of interest" description="Disordered" evidence="1">
    <location>
        <begin position="113"/>
        <end position="134"/>
    </location>
</feature>
<protein>
    <submittedName>
        <fullName evidence="4">Uncharacterized protein LOC106745321</fullName>
    </submittedName>
</protein>
<sequence length="203" mass="23179">MGALERLLSPSIILGSIEQSCDLERHKFFRAEDRKIYPRSTTMWLDSSSRSKTVRKAGIGRMARSKVISRVKTAVEESRRRRGSFLRELEVQGEVRISPVSIVSHVGRWGDPMHRATTDRRHSGSRTQGSVASDDSRHLSATWVADGRSVRDRHWRHDTLYRSVVWPLSLISITNNMIISYFSLLLFLLCEGKRKGEVISNVT</sequence>
<name>A0A6P3XD16_DINQU</name>
<keyword evidence="2" id="KW-0472">Membrane</keyword>
<accession>A0A6P3XD16</accession>
<dbReference type="AlphaFoldDB" id="A0A6P3XD16"/>